<proteinExistence type="predicted"/>
<dbReference type="Proteomes" id="UP000474061">
    <property type="component" value="Unassembled WGS sequence"/>
</dbReference>
<dbReference type="EMBL" id="VDCJ01000340">
    <property type="protein sequence ID" value="MRU23491.1"/>
    <property type="molecule type" value="Genomic_DNA"/>
</dbReference>
<dbReference type="RefSeq" id="WP_004085915.1">
    <property type="nucleotide sequence ID" value="NZ_CP047134.1"/>
</dbReference>
<name>A0A9Q4MH65_XYLFS</name>
<sequence length="92" mass="9624">MLAPMGSVSTAKGVRCGIGILHGTITSVLASIGVADTGVVVAQAARRSSNPDRTLSRVLFIVRLAHCVTPHQMRFALQCTDSHPQAVYPAAL</sequence>
<evidence type="ECO:0000313" key="1">
    <source>
        <dbReference type="EMBL" id="MRU23491.1"/>
    </source>
</evidence>
<evidence type="ECO:0000313" key="2">
    <source>
        <dbReference type="Proteomes" id="UP000474061"/>
    </source>
</evidence>
<gene>
    <name evidence="1" type="ORF">FG476_05230</name>
</gene>
<dbReference type="AlphaFoldDB" id="A0A9Q4MH65"/>
<reference evidence="1" key="1">
    <citation type="submission" date="2019-05" db="EMBL/GenBank/DDBJ databases">
        <authorList>
            <person name="Castillo A."/>
            <person name="Giampetruzzi A."/>
            <person name="Landa B."/>
            <person name="Saponari M."/>
            <person name="Almeida R.P.P."/>
            <person name="Moralejo E."/>
            <person name="Marco-Noales E."/>
            <person name="Velasco-Amo M.P."/>
            <person name="Roman-Ecija M."/>
            <person name="Navarro I."/>
            <person name="Monterde A."/>
            <person name="Barbe S."/>
        </authorList>
    </citation>
    <scope>NUCLEOTIDE SEQUENCE</scope>
    <source>
        <strain evidence="1">XYL1981</strain>
    </source>
</reference>
<comment type="caution">
    <text evidence="1">The sequence shown here is derived from an EMBL/GenBank/DDBJ whole genome shotgun (WGS) entry which is preliminary data.</text>
</comment>
<protein>
    <submittedName>
        <fullName evidence="1">Uncharacterized protein</fullName>
    </submittedName>
</protein>
<accession>A0A9Q4MH65</accession>
<organism evidence="1 2">
    <name type="scientific">Xylella fastidiosa subsp. multiplex</name>
    <dbReference type="NCBI Taxonomy" id="644357"/>
    <lineage>
        <taxon>Bacteria</taxon>
        <taxon>Pseudomonadati</taxon>
        <taxon>Pseudomonadota</taxon>
        <taxon>Gammaproteobacteria</taxon>
        <taxon>Lysobacterales</taxon>
        <taxon>Lysobacteraceae</taxon>
        <taxon>Xylella</taxon>
    </lineage>
</organism>
<reference evidence="1" key="2">
    <citation type="journal article" date="2020" name="Appl. Environ. Microbiol.">
        <title>Multiple intercontinental introductions associated with the emergence of a plant pathogen in Europe.</title>
        <authorList>
            <person name="Landa B.B."/>
            <person name="Castillo A.I."/>
            <person name="Giampetruzzi A."/>
            <person name="Kahn A."/>
            <person name="Roman-Ecija M."/>
            <person name="Velasco-Amo M.P."/>
            <person name="Navas-Cortes J.A."/>
            <person name="Marco-Noales E."/>
            <person name="Barbe S."/>
            <person name="Moralejo E."/>
            <person name="Coletta-Filho H.D."/>
            <person name="Saldarelli P."/>
            <person name="Saponari M."/>
            <person name="Almeida R.P.P."/>
        </authorList>
    </citation>
    <scope>NUCLEOTIDE SEQUENCE</scope>
    <source>
        <strain evidence="1">XYL1981</strain>
    </source>
</reference>